<feature type="region of interest" description="Disordered" evidence="1">
    <location>
        <begin position="1"/>
        <end position="80"/>
    </location>
</feature>
<reference evidence="2" key="1">
    <citation type="journal article" date="2020" name="New Phytol.">
        <title>Comparative genomics reveals dynamic genome evolution in host specialist ectomycorrhizal fungi.</title>
        <authorList>
            <person name="Lofgren L.A."/>
            <person name="Nguyen N.H."/>
            <person name="Vilgalys R."/>
            <person name="Ruytinx J."/>
            <person name="Liao H.L."/>
            <person name="Branco S."/>
            <person name="Kuo A."/>
            <person name="LaButti K."/>
            <person name="Lipzen A."/>
            <person name="Andreopoulos W."/>
            <person name="Pangilinan J."/>
            <person name="Riley R."/>
            <person name="Hundley H."/>
            <person name="Na H."/>
            <person name="Barry K."/>
            <person name="Grigoriev I.V."/>
            <person name="Stajich J.E."/>
            <person name="Kennedy P.G."/>
        </authorList>
    </citation>
    <scope>NUCLEOTIDE SEQUENCE</scope>
    <source>
        <strain evidence="2">DOB743</strain>
    </source>
</reference>
<proteinExistence type="predicted"/>
<keyword evidence="3" id="KW-1185">Reference proteome</keyword>
<sequence length="295" mass="31956">MHACLTSPPTGSPIRGSNPDHQSRIGRTAGRVQRKLEQGSDGVPIFPRTPSCHPSLSKHYKRPRSPPSSGISYDSSDDDIVGPITPPPILRNLALYVKNAKERPEPYKRTNPNIIERFCGEECSGCNGSTIPLDNPRPFQDSARLARRMKSLSPEARAQAVVAIGANVEWRRARAVAAALQIDAIVQHKKFMCLTLESEAKTYVNAISEPLEISIEVLANCTASEIDDHESCSVAAYELELESFAIADKELDHAKSLTLQLMDSDASATSSDEDNSGGSFGSMSGTSRTSTESDD</sequence>
<gene>
    <name evidence="2" type="ORF">EV702DRAFT_1203701</name>
</gene>
<protein>
    <submittedName>
        <fullName evidence="2">Uncharacterized protein</fullName>
    </submittedName>
</protein>
<organism evidence="2 3">
    <name type="scientific">Suillus placidus</name>
    <dbReference type="NCBI Taxonomy" id="48579"/>
    <lineage>
        <taxon>Eukaryota</taxon>
        <taxon>Fungi</taxon>
        <taxon>Dikarya</taxon>
        <taxon>Basidiomycota</taxon>
        <taxon>Agaricomycotina</taxon>
        <taxon>Agaricomycetes</taxon>
        <taxon>Agaricomycetidae</taxon>
        <taxon>Boletales</taxon>
        <taxon>Suillineae</taxon>
        <taxon>Suillaceae</taxon>
        <taxon>Suillus</taxon>
    </lineage>
</organism>
<dbReference type="AlphaFoldDB" id="A0A9P6ZJ83"/>
<comment type="caution">
    <text evidence="2">The sequence shown here is derived from an EMBL/GenBank/DDBJ whole genome shotgun (WGS) entry which is preliminary data.</text>
</comment>
<feature type="compositionally biased region" description="Low complexity" evidence="1">
    <location>
        <begin position="281"/>
        <end position="295"/>
    </location>
</feature>
<evidence type="ECO:0000313" key="3">
    <source>
        <dbReference type="Proteomes" id="UP000714275"/>
    </source>
</evidence>
<dbReference type="EMBL" id="JABBWD010000086">
    <property type="protein sequence ID" value="KAG1767492.1"/>
    <property type="molecule type" value="Genomic_DNA"/>
</dbReference>
<dbReference type="Proteomes" id="UP000714275">
    <property type="component" value="Unassembled WGS sequence"/>
</dbReference>
<name>A0A9P6ZJ83_9AGAM</name>
<dbReference type="OrthoDB" id="2666835at2759"/>
<evidence type="ECO:0000313" key="2">
    <source>
        <dbReference type="EMBL" id="KAG1767492.1"/>
    </source>
</evidence>
<feature type="region of interest" description="Disordered" evidence="1">
    <location>
        <begin position="263"/>
        <end position="295"/>
    </location>
</feature>
<accession>A0A9P6ZJ83</accession>
<evidence type="ECO:0000256" key="1">
    <source>
        <dbReference type="SAM" id="MobiDB-lite"/>
    </source>
</evidence>